<feature type="transmembrane region" description="Helical" evidence="1">
    <location>
        <begin position="81"/>
        <end position="99"/>
    </location>
</feature>
<feature type="transmembrane region" description="Helical" evidence="1">
    <location>
        <begin position="20"/>
        <end position="40"/>
    </location>
</feature>
<dbReference type="EMBL" id="DTGZ01000174">
    <property type="protein sequence ID" value="HGV98460.1"/>
    <property type="molecule type" value="Genomic_DNA"/>
</dbReference>
<name>A0A7C4XNJ4_UNCW3</name>
<keyword evidence="1" id="KW-1133">Transmembrane helix</keyword>
<dbReference type="AlphaFoldDB" id="A0A7C4XNJ4"/>
<comment type="caution">
    <text evidence="2">The sequence shown here is derived from an EMBL/GenBank/DDBJ whole genome shotgun (WGS) entry which is preliminary data.</text>
</comment>
<proteinExistence type="predicted"/>
<organism evidence="2">
    <name type="scientific">candidate division WOR-3 bacterium</name>
    <dbReference type="NCBI Taxonomy" id="2052148"/>
    <lineage>
        <taxon>Bacteria</taxon>
        <taxon>Bacteria division WOR-3</taxon>
    </lineage>
</organism>
<keyword evidence="1" id="KW-0812">Transmembrane</keyword>
<accession>A0A7C4XNJ4</accession>
<protein>
    <submittedName>
        <fullName evidence="2">Uncharacterized protein</fullName>
    </submittedName>
</protein>
<keyword evidence="1" id="KW-0472">Membrane</keyword>
<gene>
    <name evidence="2" type="ORF">ENV60_09235</name>
</gene>
<feature type="transmembrane region" description="Helical" evidence="1">
    <location>
        <begin position="52"/>
        <end position="75"/>
    </location>
</feature>
<sequence length="104" mass="12112">MIFEYLKGWFSGIQKNYGVNPLIFVIIYFAGAPFFWFSIYKIIEGLRKKKLLQVRTFGLILGLTTIAPFVYVALFGHNVPLWFWIFAGVIVLYTAFSVFKKTKQ</sequence>
<evidence type="ECO:0000256" key="1">
    <source>
        <dbReference type="SAM" id="Phobius"/>
    </source>
</evidence>
<reference evidence="2" key="1">
    <citation type="journal article" date="2020" name="mSystems">
        <title>Genome- and Community-Level Interaction Insights into Carbon Utilization and Element Cycling Functions of Hydrothermarchaeota in Hydrothermal Sediment.</title>
        <authorList>
            <person name="Zhou Z."/>
            <person name="Liu Y."/>
            <person name="Xu W."/>
            <person name="Pan J."/>
            <person name="Luo Z.H."/>
            <person name="Li M."/>
        </authorList>
    </citation>
    <scope>NUCLEOTIDE SEQUENCE [LARGE SCALE GENOMIC DNA]</scope>
    <source>
        <strain evidence="2">SpSt-774</strain>
    </source>
</reference>
<evidence type="ECO:0000313" key="2">
    <source>
        <dbReference type="EMBL" id="HGV98460.1"/>
    </source>
</evidence>